<accession>A0A6J4MEA2</accession>
<feature type="compositionally biased region" description="Basic residues" evidence="1">
    <location>
        <begin position="167"/>
        <end position="178"/>
    </location>
</feature>
<feature type="compositionally biased region" description="Basic residues" evidence="1">
    <location>
        <begin position="226"/>
        <end position="236"/>
    </location>
</feature>
<evidence type="ECO:0000313" key="2">
    <source>
        <dbReference type="EMBL" id="CAA9355931.1"/>
    </source>
</evidence>
<feature type="compositionally biased region" description="Low complexity" evidence="1">
    <location>
        <begin position="260"/>
        <end position="270"/>
    </location>
</feature>
<feature type="compositionally biased region" description="Basic residues" evidence="1">
    <location>
        <begin position="147"/>
        <end position="157"/>
    </location>
</feature>
<proteinExistence type="predicted"/>
<protein>
    <submittedName>
        <fullName evidence="2">Glycosyl transferase</fullName>
    </submittedName>
</protein>
<sequence>GFSDPLLAGGRHGGPVPGHVLRAGLERAQAHPASPGGPASGGRHAVGIHRHRRAQRGAGHRACPAIGAGAGGRPGGGDRHRRPLRRFHRRHPGPHDRRGAAAARGARHRAAAGMAGKEPRAVDGRGGGHGRAPAVHRRRRGDGARHAAARHGVRAPRKAGPPDRGPPRGHARSPAARVRRGVRPLLYALHAAVEGARSALEAPHRHRRVQPGAGRRVPADGDAPGHRHAPGRRHQAGKAGQEERPGAGFRHRGGAGVGGMVQQRARGGARAAEERLRGGGLPAVDGGGRVAGSPGVLHLAVRGGARDGGMDAGAVRDRDRHPDGDLRRVGGGAEGVALVRHPVSAGVGDVRGGAVECHAVRAVERWDRVAGHTLSAGRAAGEQGV</sequence>
<feature type="non-terminal residue" evidence="2">
    <location>
        <position position="385"/>
    </location>
</feature>
<feature type="region of interest" description="Disordered" evidence="1">
    <location>
        <begin position="198"/>
        <end position="271"/>
    </location>
</feature>
<feature type="non-terminal residue" evidence="2">
    <location>
        <position position="1"/>
    </location>
</feature>
<name>A0A6J4MEA2_9BACT</name>
<evidence type="ECO:0000256" key="1">
    <source>
        <dbReference type="SAM" id="MobiDB-lite"/>
    </source>
</evidence>
<feature type="region of interest" description="Disordered" evidence="1">
    <location>
        <begin position="50"/>
        <end position="178"/>
    </location>
</feature>
<feature type="compositionally biased region" description="Basic residues" evidence="1">
    <location>
        <begin position="79"/>
        <end position="92"/>
    </location>
</feature>
<reference evidence="2" key="1">
    <citation type="submission" date="2020-02" db="EMBL/GenBank/DDBJ databases">
        <authorList>
            <person name="Meier V. D."/>
        </authorList>
    </citation>
    <scope>NUCLEOTIDE SEQUENCE</scope>
    <source>
        <strain evidence="2">AVDCRST_MAG89</strain>
    </source>
</reference>
<gene>
    <name evidence="2" type="ORF">AVDCRST_MAG89-3433</name>
</gene>
<feature type="compositionally biased region" description="Basic residues" evidence="1">
    <location>
        <begin position="50"/>
        <end position="59"/>
    </location>
</feature>
<dbReference type="EMBL" id="CADCTV010000717">
    <property type="protein sequence ID" value="CAA9355931.1"/>
    <property type="molecule type" value="Genomic_DNA"/>
</dbReference>
<dbReference type="AlphaFoldDB" id="A0A6J4MEA2"/>
<keyword evidence="2" id="KW-0808">Transferase</keyword>
<organism evidence="2">
    <name type="scientific">uncultured Gemmatimonadota bacterium</name>
    <dbReference type="NCBI Taxonomy" id="203437"/>
    <lineage>
        <taxon>Bacteria</taxon>
        <taxon>Pseudomonadati</taxon>
        <taxon>Gemmatimonadota</taxon>
        <taxon>environmental samples</taxon>
    </lineage>
</organism>
<dbReference type="GO" id="GO:0016740">
    <property type="term" value="F:transferase activity"/>
    <property type="evidence" value="ECO:0007669"/>
    <property type="project" value="UniProtKB-KW"/>
</dbReference>